<organism evidence="8 9">
    <name type="scientific">Thelonectria olida</name>
    <dbReference type="NCBI Taxonomy" id="1576542"/>
    <lineage>
        <taxon>Eukaryota</taxon>
        <taxon>Fungi</taxon>
        <taxon>Dikarya</taxon>
        <taxon>Ascomycota</taxon>
        <taxon>Pezizomycotina</taxon>
        <taxon>Sordariomycetes</taxon>
        <taxon>Hypocreomycetidae</taxon>
        <taxon>Hypocreales</taxon>
        <taxon>Nectriaceae</taxon>
        <taxon>Thelonectria</taxon>
    </lineage>
</organism>
<proteinExistence type="inferred from homology"/>
<keyword evidence="9" id="KW-1185">Reference proteome</keyword>
<keyword evidence="3 6" id="KW-0349">Heme</keyword>
<evidence type="ECO:0000256" key="4">
    <source>
        <dbReference type="ARBA" id="ARBA00022723"/>
    </source>
</evidence>
<dbReference type="Proteomes" id="UP000777438">
    <property type="component" value="Unassembled WGS sequence"/>
</dbReference>
<evidence type="ECO:0000256" key="7">
    <source>
        <dbReference type="RuleBase" id="RU000461"/>
    </source>
</evidence>
<evidence type="ECO:0000256" key="3">
    <source>
        <dbReference type="ARBA" id="ARBA00022617"/>
    </source>
</evidence>
<comment type="similarity">
    <text evidence="2 7">Belongs to the cytochrome P450 family.</text>
</comment>
<dbReference type="Gene3D" id="1.10.630.10">
    <property type="entry name" value="Cytochrome P450"/>
    <property type="match status" value="1"/>
</dbReference>
<dbReference type="PRINTS" id="PR00385">
    <property type="entry name" value="P450"/>
</dbReference>
<reference evidence="8 9" key="1">
    <citation type="journal article" date="2021" name="Nat. Commun.">
        <title>Genetic determinants of endophytism in the Arabidopsis root mycobiome.</title>
        <authorList>
            <person name="Mesny F."/>
            <person name="Miyauchi S."/>
            <person name="Thiergart T."/>
            <person name="Pickel B."/>
            <person name="Atanasova L."/>
            <person name="Karlsson M."/>
            <person name="Huettel B."/>
            <person name="Barry K.W."/>
            <person name="Haridas S."/>
            <person name="Chen C."/>
            <person name="Bauer D."/>
            <person name="Andreopoulos W."/>
            <person name="Pangilinan J."/>
            <person name="LaButti K."/>
            <person name="Riley R."/>
            <person name="Lipzen A."/>
            <person name="Clum A."/>
            <person name="Drula E."/>
            <person name="Henrissat B."/>
            <person name="Kohler A."/>
            <person name="Grigoriev I.V."/>
            <person name="Martin F.M."/>
            <person name="Hacquard S."/>
        </authorList>
    </citation>
    <scope>NUCLEOTIDE SEQUENCE [LARGE SCALE GENOMIC DNA]</scope>
    <source>
        <strain evidence="8 9">MPI-CAGE-CH-0241</strain>
    </source>
</reference>
<dbReference type="InterPro" id="IPR001128">
    <property type="entry name" value="Cyt_P450"/>
</dbReference>
<dbReference type="InterPro" id="IPR050121">
    <property type="entry name" value="Cytochrome_P450_monoxygenase"/>
</dbReference>
<sequence>MHGTHLRPLLIANALFAYTRSRELSGHLFYAIAVSWAVTLSLHLLVWRSWIYPYYCSPLRDIPTVKGCPLWGQFFDIIAEECGVPQRRWHQQYGPVIRYFFPFGSERLSVADEGALRRITVENPYNYPKPVRAKLWMTRILGEGLLLAEGVDHKIQRRALAPAFSTQSIRDLAPVFWEKALLMSKCWRVEMRDANVSTKSIEVLEWLNRATLDIIGKAGFGYDIDSLREPASELREAYRLMFTFDIWSRVFHGVQAFIPSSKHLPVKMNRDMEQSRNIIVNAATGIIREKQAEAKSGGGKDIMALIAKHNMELQDAGERGLSSETMRDQIITFLGAGHDTTATAVAWTLHLLSTHPKVQCRLREEINAHFPHLFDPGARFDITKLADADVDQLPYLDNVCRESLRYIPPIPLTVREALTDDVLAGYYVPAGTTVYVIANAINRLPEYWGDTADQFDPDRWNNLPATWSHHALMTFSHGPRGCIGRKFSETEMKVLLCCLLSMFKFERDESTPDPEADKAWRLVLRPKHGMKLKTTAIETVVAEGVL</sequence>
<dbReference type="GO" id="GO:0020037">
    <property type="term" value="F:heme binding"/>
    <property type="evidence" value="ECO:0007669"/>
    <property type="project" value="InterPro"/>
</dbReference>
<dbReference type="GO" id="GO:0004497">
    <property type="term" value="F:monooxygenase activity"/>
    <property type="evidence" value="ECO:0007669"/>
    <property type="project" value="UniProtKB-KW"/>
</dbReference>
<dbReference type="PROSITE" id="PS00086">
    <property type="entry name" value="CYTOCHROME_P450"/>
    <property type="match status" value="1"/>
</dbReference>
<dbReference type="InterPro" id="IPR036396">
    <property type="entry name" value="Cyt_P450_sf"/>
</dbReference>
<dbReference type="AlphaFoldDB" id="A0A9P8VU83"/>
<feature type="binding site" description="axial binding residue" evidence="6">
    <location>
        <position position="482"/>
    </location>
    <ligand>
        <name>heme</name>
        <dbReference type="ChEBI" id="CHEBI:30413"/>
    </ligand>
    <ligandPart>
        <name>Fe</name>
        <dbReference type="ChEBI" id="CHEBI:18248"/>
    </ligandPart>
</feature>
<name>A0A9P8VU83_9HYPO</name>
<keyword evidence="7" id="KW-0503">Monooxygenase</keyword>
<evidence type="ECO:0000256" key="6">
    <source>
        <dbReference type="PIRSR" id="PIRSR602401-1"/>
    </source>
</evidence>
<dbReference type="GO" id="GO:0005506">
    <property type="term" value="F:iron ion binding"/>
    <property type="evidence" value="ECO:0007669"/>
    <property type="project" value="InterPro"/>
</dbReference>
<dbReference type="CDD" id="cd11069">
    <property type="entry name" value="CYP_FUM15-like"/>
    <property type="match status" value="1"/>
</dbReference>
<evidence type="ECO:0000256" key="1">
    <source>
        <dbReference type="ARBA" id="ARBA00001971"/>
    </source>
</evidence>
<dbReference type="PRINTS" id="PR00463">
    <property type="entry name" value="EP450I"/>
</dbReference>
<keyword evidence="4 6" id="KW-0479">Metal-binding</keyword>
<evidence type="ECO:0000313" key="9">
    <source>
        <dbReference type="Proteomes" id="UP000777438"/>
    </source>
</evidence>
<dbReference type="OrthoDB" id="1470350at2759"/>
<dbReference type="GO" id="GO:0016705">
    <property type="term" value="F:oxidoreductase activity, acting on paired donors, with incorporation or reduction of molecular oxygen"/>
    <property type="evidence" value="ECO:0007669"/>
    <property type="project" value="InterPro"/>
</dbReference>
<dbReference type="InterPro" id="IPR017972">
    <property type="entry name" value="Cyt_P450_CS"/>
</dbReference>
<dbReference type="PANTHER" id="PTHR24305:SF166">
    <property type="entry name" value="CYTOCHROME P450 12A4, MITOCHONDRIAL-RELATED"/>
    <property type="match status" value="1"/>
</dbReference>
<dbReference type="PANTHER" id="PTHR24305">
    <property type="entry name" value="CYTOCHROME P450"/>
    <property type="match status" value="1"/>
</dbReference>
<keyword evidence="7" id="KW-0560">Oxidoreductase</keyword>
<evidence type="ECO:0000256" key="2">
    <source>
        <dbReference type="ARBA" id="ARBA00010617"/>
    </source>
</evidence>
<gene>
    <name evidence="8" type="ORF">B0T10DRAFT_584947</name>
</gene>
<dbReference type="InterPro" id="IPR002401">
    <property type="entry name" value="Cyt_P450_E_grp-I"/>
</dbReference>
<evidence type="ECO:0000256" key="5">
    <source>
        <dbReference type="ARBA" id="ARBA00023004"/>
    </source>
</evidence>
<comment type="cofactor">
    <cofactor evidence="1 6">
        <name>heme</name>
        <dbReference type="ChEBI" id="CHEBI:30413"/>
    </cofactor>
</comment>
<dbReference type="EMBL" id="JAGPYM010000032">
    <property type="protein sequence ID" value="KAH6876890.1"/>
    <property type="molecule type" value="Genomic_DNA"/>
</dbReference>
<comment type="caution">
    <text evidence="8">The sequence shown here is derived from an EMBL/GenBank/DDBJ whole genome shotgun (WGS) entry which is preliminary data.</text>
</comment>
<dbReference type="Pfam" id="PF00067">
    <property type="entry name" value="p450"/>
    <property type="match status" value="1"/>
</dbReference>
<dbReference type="SUPFAM" id="SSF48264">
    <property type="entry name" value="Cytochrome P450"/>
    <property type="match status" value="1"/>
</dbReference>
<accession>A0A9P8VU83</accession>
<keyword evidence="5 6" id="KW-0408">Iron</keyword>
<evidence type="ECO:0000313" key="8">
    <source>
        <dbReference type="EMBL" id="KAH6876890.1"/>
    </source>
</evidence>
<protein>
    <submittedName>
        <fullName evidence="8">Cytochrome P450 78A3</fullName>
    </submittedName>
</protein>